<protein>
    <submittedName>
        <fullName evidence="1">RidA family protein</fullName>
    </submittedName>
</protein>
<accession>A0A5R9IKV4</accession>
<dbReference type="EMBL" id="VCBC01000005">
    <property type="protein sequence ID" value="TLU66154.1"/>
    <property type="molecule type" value="Genomic_DNA"/>
</dbReference>
<organism evidence="1 2">
    <name type="scientific">Thalassotalea litorea</name>
    <dbReference type="NCBI Taxonomy" id="2020715"/>
    <lineage>
        <taxon>Bacteria</taxon>
        <taxon>Pseudomonadati</taxon>
        <taxon>Pseudomonadota</taxon>
        <taxon>Gammaproteobacteria</taxon>
        <taxon>Alteromonadales</taxon>
        <taxon>Colwelliaceae</taxon>
        <taxon>Thalassotalea</taxon>
    </lineage>
</organism>
<reference evidence="1 2" key="1">
    <citation type="submission" date="2019-05" db="EMBL/GenBank/DDBJ databases">
        <title>Genome sequences of Thalassotalea litorea 1K03283.</title>
        <authorList>
            <person name="Zhang D."/>
        </authorList>
    </citation>
    <scope>NUCLEOTIDE SEQUENCE [LARGE SCALE GENOMIC DNA]</scope>
    <source>
        <strain evidence="1 2">MCCC 1K03283</strain>
    </source>
</reference>
<dbReference type="CDD" id="cd00448">
    <property type="entry name" value="YjgF_YER057c_UK114_family"/>
    <property type="match status" value="1"/>
</dbReference>
<sequence>MIGVQLINFREKSLLLFCGILLCGCVTTNPSIERKNYFPWENDTGYTQVVKNGNTLYISGITSEKASFENQVDDIYTNIKKILSDYNVGTDAIVKEVIFTTDIEKLKSAIPIRKAYFDGKYPSSSWVEVKRLWSESHFLEVELVVVLP</sequence>
<comment type="caution">
    <text evidence="1">The sequence shown here is derived from an EMBL/GenBank/DDBJ whole genome shotgun (WGS) entry which is preliminary data.</text>
</comment>
<evidence type="ECO:0000313" key="1">
    <source>
        <dbReference type="EMBL" id="TLU66154.1"/>
    </source>
</evidence>
<keyword evidence="2" id="KW-1185">Reference proteome</keyword>
<dbReference type="SUPFAM" id="SSF55298">
    <property type="entry name" value="YjgF-like"/>
    <property type="match status" value="1"/>
</dbReference>
<dbReference type="InterPro" id="IPR006175">
    <property type="entry name" value="YjgF/YER057c/UK114"/>
</dbReference>
<dbReference type="InterPro" id="IPR035959">
    <property type="entry name" value="RutC-like_sf"/>
</dbReference>
<evidence type="ECO:0000313" key="2">
    <source>
        <dbReference type="Proteomes" id="UP000307790"/>
    </source>
</evidence>
<dbReference type="OrthoDB" id="9799840at2"/>
<dbReference type="Pfam" id="PF01042">
    <property type="entry name" value="Ribonuc_L-PSP"/>
    <property type="match status" value="1"/>
</dbReference>
<dbReference type="Gene3D" id="3.30.1330.40">
    <property type="entry name" value="RutC-like"/>
    <property type="match status" value="1"/>
</dbReference>
<dbReference type="AlphaFoldDB" id="A0A5R9IKV4"/>
<proteinExistence type="predicted"/>
<name>A0A5R9IKV4_9GAMM</name>
<dbReference type="Proteomes" id="UP000307790">
    <property type="component" value="Unassembled WGS sequence"/>
</dbReference>
<gene>
    <name evidence="1" type="ORF">FE810_05390</name>
</gene>